<dbReference type="EMBL" id="SMKA01000054">
    <property type="protein sequence ID" value="TDC29797.1"/>
    <property type="molecule type" value="Genomic_DNA"/>
</dbReference>
<dbReference type="Proteomes" id="UP000295075">
    <property type="component" value="Unassembled WGS sequence"/>
</dbReference>
<accession>A0A4R4Q410</accession>
<evidence type="ECO:0000256" key="1">
    <source>
        <dbReference type="SAM" id="MobiDB-lite"/>
    </source>
</evidence>
<name>A0A4R4Q410_9ACTN</name>
<evidence type="ECO:0000313" key="2">
    <source>
        <dbReference type="EMBL" id="TDC29797.1"/>
    </source>
</evidence>
<sequence length="88" mass="9213">MTSAGSALGPARTALPTAPSASSSCHEAARSGTRLGHRFLDPGCRRCHRRLGVPDGCGGGTAVQPGEVPELRIRVHLLPVGRRRPVDH</sequence>
<comment type="caution">
    <text evidence="2">The sequence shown here is derived from an EMBL/GenBank/DDBJ whole genome shotgun (WGS) entry which is preliminary data.</text>
</comment>
<feature type="region of interest" description="Disordered" evidence="1">
    <location>
        <begin position="1"/>
        <end position="32"/>
    </location>
</feature>
<organism evidence="2 3">
    <name type="scientific">Kribbella albertanoniae</name>
    <dbReference type="NCBI Taxonomy" id="1266829"/>
    <lineage>
        <taxon>Bacteria</taxon>
        <taxon>Bacillati</taxon>
        <taxon>Actinomycetota</taxon>
        <taxon>Actinomycetes</taxon>
        <taxon>Propionibacteriales</taxon>
        <taxon>Kribbellaceae</taxon>
        <taxon>Kribbella</taxon>
    </lineage>
</organism>
<protein>
    <submittedName>
        <fullName evidence="2">Uncharacterized protein</fullName>
    </submittedName>
</protein>
<proteinExistence type="predicted"/>
<keyword evidence="3" id="KW-1185">Reference proteome</keyword>
<reference evidence="2 3" key="1">
    <citation type="submission" date="2019-03" db="EMBL/GenBank/DDBJ databases">
        <title>Draft genome sequences of novel Actinobacteria.</title>
        <authorList>
            <person name="Sahin N."/>
            <person name="Ay H."/>
            <person name="Saygin H."/>
        </authorList>
    </citation>
    <scope>NUCLEOTIDE SEQUENCE [LARGE SCALE GENOMIC DNA]</scope>
    <source>
        <strain evidence="2 3">JCM 30547</strain>
    </source>
</reference>
<evidence type="ECO:0000313" key="3">
    <source>
        <dbReference type="Proteomes" id="UP000295075"/>
    </source>
</evidence>
<dbReference type="AlphaFoldDB" id="A0A4R4Q410"/>
<gene>
    <name evidence="2" type="ORF">E1261_14785</name>
</gene>
<feature type="compositionally biased region" description="Low complexity" evidence="1">
    <location>
        <begin position="10"/>
        <end position="24"/>
    </location>
</feature>